<accession>A0A7J5D970</accession>
<dbReference type="SUPFAM" id="SSF50249">
    <property type="entry name" value="Nucleic acid-binding proteins"/>
    <property type="match status" value="1"/>
</dbReference>
<dbReference type="InterPro" id="IPR012340">
    <property type="entry name" value="NA-bd_OB-fold"/>
</dbReference>
<comment type="caution">
    <text evidence="2">The sequence shown here is derived from an EMBL/GenBank/DDBJ whole genome shotgun (WGS) entry which is preliminary data.</text>
</comment>
<organism evidence="2 3">
    <name type="scientific">Streptomyces triticiradicis</name>
    <dbReference type="NCBI Taxonomy" id="2651189"/>
    <lineage>
        <taxon>Bacteria</taxon>
        <taxon>Bacillati</taxon>
        <taxon>Actinomycetota</taxon>
        <taxon>Actinomycetes</taxon>
        <taxon>Kitasatosporales</taxon>
        <taxon>Streptomycetaceae</taxon>
        <taxon>Streptomyces</taxon>
    </lineage>
</organism>
<keyword evidence="3" id="KW-1185">Reference proteome</keyword>
<evidence type="ECO:0000313" key="3">
    <source>
        <dbReference type="Proteomes" id="UP000442990"/>
    </source>
</evidence>
<reference evidence="2 3" key="1">
    <citation type="submission" date="2019-09" db="EMBL/GenBank/DDBJ databases">
        <title>Isolation and identification of active actinomycetes.</title>
        <authorList>
            <person name="Yu Z."/>
            <person name="Han C."/>
            <person name="Yu B."/>
        </authorList>
    </citation>
    <scope>NUCLEOTIDE SEQUENCE [LARGE SCALE GENOMIC DNA]</scope>
    <source>
        <strain evidence="2 3">NEAU-H2</strain>
    </source>
</reference>
<dbReference type="RefSeq" id="WP_151472412.1">
    <property type="nucleotide sequence ID" value="NZ_WBKG01000028.1"/>
</dbReference>
<sequence>MVSMEKWEEIRRRLHFGQRVSGRVVQVPRPGTIGVFVDIGLAVGGFVDVLLLPEDAARWPTEGTEAEFEVWWVDERLQVRLKPVDHRFLREDFDEWLSRWRPGWPQELGLSVLAIDPPSYGT</sequence>
<evidence type="ECO:0000313" key="2">
    <source>
        <dbReference type="EMBL" id="KAB1984239.1"/>
    </source>
</evidence>
<dbReference type="GO" id="GO:0003676">
    <property type="term" value="F:nucleic acid binding"/>
    <property type="evidence" value="ECO:0007669"/>
    <property type="project" value="InterPro"/>
</dbReference>
<dbReference type="PROSITE" id="PS50126">
    <property type="entry name" value="S1"/>
    <property type="match status" value="1"/>
</dbReference>
<protein>
    <recommendedName>
        <fullName evidence="1">S1 motif domain-containing protein</fullName>
    </recommendedName>
</protein>
<dbReference type="InterPro" id="IPR003029">
    <property type="entry name" value="S1_domain"/>
</dbReference>
<dbReference type="Proteomes" id="UP000442990">
    <property type="component" value="Unassembled WGS sequence"/>
</dbReference>
<dbReference type="AlphaFoldDB" id="A0A7J5D970"/>
<proteinExistence type="predicted"/>
<gene>
    <name evidence="2" type="ORF">F8144_28860</name>
</gene>
<feature type="domain" description="S1 motif" evidence="1">
    <location>
        <begin position="17"/>
        <end position="84"/>
    </location>
</feature>
<name>A0A7J5D970_9ACTN</name>
<evidence type="ECO:0000259" key="1">
    <source>
        <dbReference type="PROSITE" id="PS50126"/>
    </source>
</evidence>
<dbReference type="EMBL" id="WBKG01000028">
    <property type="protein sequence ID" value="KAB1984239.1"/>
    <property type="molecule type" value="Genomic_DNA"/>
</dbReference>